<proteinExistence type="predicted"/>
<dbReference type="AlphaFoldDB" id="A0A317CHS1"/>
<reference evidence="1 2" key="1">
    <citation type="submission" date="2018-05" db="EMBL/GenBank/DDBJ databases">
        <title>Leucothrix arctica sp. nov., isolated from Arctic seawater.</title>
        <authorList>
            <person name="Choi A."/>
            <person name="Baek K."/>
        </authorList>
    </citation>
    <scope>NUCLEOTIDE SEQUENCE [LARGE SCALE GENOMIC DNA]</scope>
    <source>
        <strain evidence="1 2">IMCC9719</strain>
    </source>
</reference>
<evidence type="ECO:0000313" key="1">
    <source>
        <dbReference type="EMBL" id="PWQ97919.1"/>
    </source>
</evidence>
<organism evidence="1 2">
    <name type="scientific">Leucothrix arctica</name>
    <dbReference type="NCBI Taxonomy" id="1481894"/>
    <lineage>
        <taxon>Bacteria</taxon>
        <taxon>Pseudomonadati</taxon>
        <taxon>Pseudomonadota</taxon>
        <taxon>Gammaproteobacteria</taxon>
        <taxon>Thiotrichales</taxon>
        <taxon>Thiotrichaceae</taxon>
        <taxon>Leucothrix</taxon>
    </lineage>
</organism>
<protein>
    <recommendedName>
        <fullName evidence="3">DUF1835 domain-containing protein</fullName>
    </recommendedName>
</protein>
<accession>A0A317CHS1</accession>
<evidence type="ECO:0008006" key="3">
    <source>
        <dbReference type="Google" id="ProtNLM"/>
    </source>
</evidence>
<sequence length="316" mass="35316">MTVSSTLNITNGDCAVEIMKKAGISGEFLPWRDVLHEGPVPAGLSLEELSKVRAQFIADRGWGTVEEITECFVERDNVLKAFGEYQKVILWFEYDLYDQLQVIQILDWFAQQDLVGVELSIICTDQYLGLLSPDEMKLLVQYEQPVTESHLNLSTKAWAAFRSDTPEKWCELLSEETSALPFLEGAVVRMLEEYPSCLNGLSRTAEQALKVISEGEKSLMKVFSKTQKMEERKFLGDASFWVVLNELLGSSLPLIEVSEGEALTLPALEGRELTVTEAGLGVLAGKVNWLDVSKVDRWVGGVHLTSESVWCWDISG</sequence>
<dbReference type="RefSeq" id="WP_109822425.1">
    <property type="nucleotide sequence ID" value="NZ_QGKL01000016.1"/>
</dbReference>
<keyword evidence="2" id="KW-1185">Reference proteome</keyword>
<dbReference type="OrthoDB" id="127805at2"/>
<name>A0A317CHS1_9GAMM</name>
<dbReference type="Proteomes" id="UP000245506">
    <property type="component" value="Unassembled WGS sequence"/>
</dbReference>
<evidence type="ECO:0000313" key="2">
    <source>
        <dbReference type="Proteomes" id="UP000245506"/>
    </source>
</evidence>
<comment type="caution">
    <text evidence="1">The sequence shown here is derived from an EMBL/GenBank/DDBJ whole genome shotgun (WGS) entry which is preliminary data.</text>
</comment>
<gene>
    <name evidence="1" type="ORF">DKT75_05495</name>
</gene>
<dbReference type="EMBL" id="QGKL01000016">
    <property type="protein sequence ID" value="PWQ97919.1"/>
    <property type="molecule type" value="Genomic_DNA"/>
</dbReference>